<accession>A0ACC1TZH8</accession>
<proteinExistence type="predicted"/>
<reference evidence="1" key="1">
    <citation type="submission" date="2022-09" db="EMBL/GenBank/DDBJ databases">
        <title>A Global Phylogenomic Analysis of the Shiitake Genus Lentinula.</title>
        <authorList>
            <consortium name="DOE Joint Genome Institute"/>
            <person name="Sierra-Patev S."/>
            <person name="Min B."/>
            <person name="Naranjo-Ortiz M."/>
            <person name="Looney B."/>
            <person name="Konkel Z."/>
            <person name="Slot J.C."/>
            <person name="Sakamoto Y."/>
            <person name="Steenwyk J.L."/>
            <person name="Rokas A."/>
            <person name="Carro J."/>
            <person name="Camarero S."/>
            <person name="Ferreira P."/>
            <person name="Molpeceres G."/>
            <person name="Ruiz-Duenas F.J."/>
            <person name="Serrano A."/>
            <person name="Henrissat B."/>
            <person name="Drula E."/>
            <person name="Hughes K.W."/>
            <person name="Mata J.L."/>
            <person name="Ishikawa N.K."/>
            <person name="Vargas-Isla R."/>
            <person name="Ushijima S."/>
            <person name="Smith C.A."/>
            <person name="Ahrendt S."/>
            <person name="Andreopoulos W."/>
            <person name="He G."/>
            <person name="Labutti K."/>
            <person name="Lipzen A."/>
            <person name="Ng V."/>
            <person name="Riley R."/>
            <person name="Sandor L."/>
            <person name="Barry K."/>
            <person name="Martinez A.T."/>
            <person name="Xiao Y."/>
            <person name="Gibbons J.G."/>
            <person name="Terashima K."/>
            <person name="Grigoriev I.V."/>
            <person name="Hibbett D.S."/>
        </authorList>
    </citation>
    <scope>NUCLEOTIDE SEQUENCE</scope>
    <source>
        <strain evidence="1">TMI1499</strain>
    </source>
</reference>
<evidence type="ECO:0000313" key="2">
    <source>
        <dbReference type="Proteomes" id="UP001163835"/>
    </source>
</evidence>
<evidence type="ECO:0000313" key="1">
    <source>
        <dbReference type="EMBL" id="KAJ3810053.1"/>
    </source>
</evidence>
<name>A0ACC1TZH8_9AGAR</name>
<organism evidence="1 2">
    <name type="scientific">Lentinula aff. lateritia</name>
    <dbReference type="NCBI Taxonomy" id="2804960"/>
    <lineage>
        <taxon>Eukaryota</taxon>
        <taxon>Fungi</taxon>
        <taxon>Dikarya</taxon>
        <taxon>Basidiomycota</taxon>
        <taxon>Agaricomycotina</taxon>
        <taxon>Agaricomycetes</taxon>
        <taxon>Agaricomycetidae</taxon>
        <taxon>Agaricales</taxon>
        <taxon>Marasmiineae</taxon>
        <taxon>Omphalotaceae</taxon>
        <taxon>Lentinula</taxon>
    </lineage>
</organism>
<sequence>MSFSESDIPDLHGKVVTVTGGNSGIGKETVPSIEGLSIMSQQSIAKNASALKGADLRRESVLHALYNDAGIMSTPKGKISTDGYEYGILERTAENAPFGTARIIDIASDGAKRVLKRGIPLDDPTVGSNATRFECYGHSKLGTTLITRQLAQRYPNILGFVGFAPHPGPIQSSLMRELGISRPIMWILNHVVSKPVQYGALTQTYAGTAATIDTSHNGSYPR</sequence>
<gene>
    <name evidence="1" type="ORF">F5876DRAFT_89106</name>
</gene>
<comment type="caution">
    <text evidence="1">The sequence shown here is derived from an EMBL/GenBank/DDBJ whole genome shotgun (WGS) entry which is preliminary data.</text>
</comment>
<keyword evidence="2" id="KW-1185">Reference proteome</keyword>
<dbReference type="EMBL" id="MU795121">
    <property type="protein sequence ID" value="KAJ3810053.1"/>
    <property type="molecule type" value="Genomic_DNA"/>
</dbReference>
<protein>
    <submittedName>
        <fullName evidence="1">NAD(P)-binding protein</fullName>
    </submittedName>
</protein>
<dbReference type="Proteomes" id="UP001163835">
    <property type="component" value="Unassembled WGS sequence"/>
</dbReference>